<keyword evidence="3" id="KW-0378">Hydrolase</keyword>
<dbReference type="SUPFAM" id="SSF52788">
    <property type="entry name" value="Phosphotyrosine protein phosphatases I"/>
    <property type="match status" value="1"/>
</dbReference>
<feature type="active site" evidence="5">
    <location>
        <position position="19"/>
    </location>
</feature>
<organism evidence="7 8">
    <name type="scientific">Murinocardiopsis flavida</name>
    <dbReference type="NCBI Taxonomy" id="645275"/>
    <lineage>
        <taxon>Bacteria</taxon>
        <taxon>Bacillati</taxon>
        <taxon>Actinomycetota</taxon>
        <taxon>Actinomycetes</taxon>
        <taxon>Streptosporangiales</taxon>
        <taxon>Nocardiopsidaceae</taxon>
        <taxon>Murinocardiopsis</taxon>
    </lineage>
</organism>
<reference evidence="7 8" key="1">
    <citation type="submission" date="2018-03" db="EMBL/GenBank/DDBJ databases">
        <title>Genomic Encyclopedia of Archaeal and Bacterial Type Strains, Phase II (KMG-II): from individual species to whole genera.</title>
        <authorList>
            <person name="Goeker M."/>
        </authorList>
    </citation>
    <scope>NUCLEOTIDE SEQUENCE [LARGE SCALE GENOMIC DNA]</scope>
    <source>
        <strain evidence="7 8">DSM 45312</strain>
    </source>
</reference>
<feature type="active site" description="Proton donor" evidence="5">
    <location>
        <position position="138"/>
    </location>
</feature>
<sequence length="173" mass="18531">MSLPQPRDPAGPYRICVVCLGNICRSPIAEQVLRVETARAGLGSAVRIDSSGTGSWHIGAPMDPRAASALRMHGYGTEHVARRFDPEWYGSRDLFLAMDLDNLDDLRALAPDPETAQERVRLFRAFAPGLGPNPEVPDPYYGGDDGFAAVLSMVDAAAKGLTDDLAALLGPAR</sequence>
<evidence type="ECO:0000256" key="1">
    <source>
        <dbReference type="ARBA" id="ARBA00011063"/>
    </source>
</evidence>
<dbReference type="CDD" id="cd16343">
    <property type="entry name" value="LMWPTP"/>
    <property type="match status" value="1"/>
</dbReference>
<dbReference type="SMART" id="SM00226">
    <property type="entry name" value="LMWPc"/>
    <property type="match status" value="1"/>
</dbReference>
<feature type="domain" description="Phosphotyrosine protein phosphatase I" evidence="6">
    <location>
        <begin position="13"/>
        <end position="164"/>
    </location>
</feature>
<comment type="similarity">
    <text evidence="1">Belongs to the low molecular weight phosphotyrosine protein phosphatase family.</text>
</comment>
<dbReference type="InterPro" id="IPR017867">
    <property type="entry name" value="Tyr_phospatase_low_mol_wt"/>
</dbReference>
<dbReference type="InterPro" id="IPR023485">
    <property type="entry name" value="Ptyr_pPase"/>
</dbReference>
<dbReference type="AlphaFoldDB" id="A0A2P8D4Z3"/>
<evidence type="ECO:0000259" key="6">
    <source>
        <dbReference type="SMART" id="SM00226"/>
    </source>
</evidence>
<protein>
    <recommendedName>
        <fullName evidence="2">protein-tyrosine-phosphatase</fullName>
        <ecNumber evidence="2">3.1.3.48</ecNumber>
    </recommendedName>
</protein>
<comment type="caution">
    <text evidence="7">The sequence shown here is derived from an EMBL/GenBank/DDBJ whole genome shotgun (WGS) entry which is preliminary data.</text>
</comment>
<name>A0A2P8D4Z3_9ACTN</name>
<dbReference type="PANTHER" id="PTHR11717">
    <property type="entry name" value="LOW MOLECULAR WEIGHT PROTEIN TYROSINE PHOSPHATASE"/>
    <property type="match status" value="1"/>
</dbReference>
<accession>A0A2P8D4Z3</accession>
<keyword evidence="8" id="KW-1185">Reference proteome</keyword>
<dbReference type="Proteomes" id="UP000240542">
    <property type="component" value="Unassembled WGS sequence"/>
</dbReference>
<feature type="active site" evidence="5">
    <location>
        <position position="25"/>
    </location>
</feature>
<evidence type="ECO:0000313" key="7">
    <source>
        <dbReference type="EMBL" id="PSK92285.1"/>
    </source>
</evidence>
<evidence type="ECO:0000256" key="5">
    <source>
        <dbReference type="PIRSR" id="PIRSR617867-1"/>
    </source>
</evidence>
<dbReference type="Gene3D" id="3.40.50.2300">
    <property type="match status" value="1"/>
</dbReference>
<dbReference type="EMBL" id="PYGA01000018">
    <property type="protein sequence ID" value="PSK92285.1"/>
    <property type="molecule type" value="Genomic_DNA"/>
</dbReference>
<evidence type="ECO:0000256" key="4">
    <source>
        <dbReference type="ARBA" id="ARBA00022912"/>
    </source>
</evidence>
<gene>
    <name evidence="7" type="ORF">CLV63_11844</name>
</gene>
<evidence type="ECO:0000256" key="3">
    <source>
        <dbReference type="ARBA" id="ARBA00022801"/>
    </source>
</evidence>
<dbReference type="PANTHER" id="PTHR11717:SF7">
    <property type="entry name" value="LOW MOLECULAR WEIGHT PHOSPHOTYROSINE PROTEIN PHOSPHATASE"/>
    <property type="match status" value="1"/>
</dbReference>
<evidence type="ECO:0000313" key="8">
    <source>
        <dbReference type="Proteomes" id="UP000240542"/>
    </source>
</evidence>
<dbReference type="EC" id="3.1.3.48" evidence="2"/>
<dbReference type="InterPro" id="IPR050438">
    <property type="entry name" value="LMW_PTPase"/>
</dbReference>
<dbReference type="RefSeq" id="WP_106585297.1">
    <property type="nucleotide sequence ID" value="NZ_PYGA01000018.1"/>
</dbReference>
<dbReference type="GO" id="GO:0004725">
    <property type="term" value="F:protein tyrosine phosphatase activity"/>
    <property type="evidence" value="ECO:0007669"/>
    <property type="project" value="UniProtKB-EC"/>
</dbReference>
<dbReference type="OrthoDB" id="9784339at2"/>
<evidence type="ECO:0000256" key="2">
    <source>
        <dbReference type="ARBA" id="ARBA00013064"/>
    </source>
</evidence>
<dbReference type="InterPro" id="IPR036196">
    <property type="entry name" value="Ptyr_pPase_sf"/>
</dbReference>
<dbReference type="Pfam" id="PF01451">
    <property type="entry name" value="LMWPc"/>
    <property type="match status" value="1"/>
</dbReference>
<dbReference type="PRINTS" id="PR00719">
    <property type="entry name" value="LMWPTPASE"/>
</dbReference>
<proteinExistence type="inferred from homology"/>
<keyword evidence="4" id="KW-0904">Protein phosphatase</keyword>